<dbReference type="RefSeq" id="WP_040200917.1">
    <property type="nucleotide sequence ID" value="NZ_CP010311.1"/>
</dbReference>
<dbReference type="KEGG" id="gsb:GSUB_11605"/>
<organism evidence="2 3">
    <name type="scientific">Geoalkalibacter subterraneus</name>
    <dbReference type="NCBI Taxonomy" id="483547"/>
    <lineage>
        <taxon>Bacteria</taxon>
        <taxon>Pseudomonadati</taxon>
        <taxon>Thermodesulfobacteriota</taxon>
        <taxon>Desulfuromonadia</taxon>
        <taxon>Desulfuromonadales</taxon>
        <taxon>Geoalkalibacteraceae</taxon>
        <taxon>Geoalkalibacter</taxon>
    </lineage>
</organism>
<dbReference type="CDD" id="cd02869">
    <property type="entry name" value="PseudoU_synth_RluA_like"/>
    <property type="match status" value="1"/>
</dbReference>
<dbReference type="PANTHER" id="PTHR21600">
    <property type="entry name" value="MITOCHONDRIAL RNA PSEUDOURIDINE SYNTHASE"/>
    <property type="match status" value="1"/>
</dbReference>
<accession>A0A0B5FU05</accession>
<dbReference type="STRING" id="483547.GSUB_11605"/>
<dbReference type="EMBL" id="CP010311">
    <property type="protein sequence ID" value="AJF07076.1"/>
    <property type="molecule type" value="Genomic_DNA"/>
</dbReference>
<gene>
    <name evidence="2" type="ORF">GSUB_11605</name>
</gene>
<dbReference type="AlphaFoldDB" id="A0A0B5FU05"/>
<dbReference type="SUPFAM" id="SSF55120">
    <property type="entry name" value="Pseudouridine synthase"/>
    <property type="match status" value="1"/>
</dbReference>
<dbReference type="GO" id="GO:0140098">
    <property type="term" value="F:catalytic activity, acting on RNA"/>
    <property type="evidence" value="ECO:0007669"/>
    <property type="project" value="UniProtKB-ARBA"/>
</dbReference>
<sequence length="288" mass="32188">MNEMIVTDEEAGMLAERFLQARIPAAPLSYLRKLLKSGKIRDPQGPLSMTKPLASGDRIFLPDSARLRELRNASEQRSPSIIYETPNILIVDKPAGLATHAGEGHDEDNLTDRIWQCMKDQGERFRVAPIQRLDLETSGLTMFGKGKKSCSVLGQMMMTQPVTKTYLALVSGKMDESGILVSEIPAKGKLKKAETAYQCLAANSRASFLRIVLRTGRQHQIRRQFKDIGHPLFGDKRYQGPKADGLNRLFLHCGQLEFTDPFSHEPVSIRSELPAELNRALKKFGLTI</sequence>
<dbReference type="Pfam" id="PF00849">
    <property type="entry name" value="PseudoU_synth_2"/>
    <property type="match status" value="1"/>
</dbReference>
<evidence type="ECO:0000259" key="1">
    <source>
        <dbReference type="Pfam" id="PF00849"/>
    </source>
</evidence>
<evidence type="ECO:0000313" key="2">
    <source>
        <dbReference type="EMBL" id="AJF07076.1"/>
    </source>
</evidence>
<keyword evidence="3" id="KW-1185">Reference proteome</keyword>
<evidence type="ECO:0000313" key="3">
    <source>
        <dbReference type="Proteomes" id="UP000035036"/>
    </source>
</evidence>
<dbReference type="InterPro" id="IPR050188">
    <property type="entry name" value="RluA_PseudoU_synthase"/>
</dbReference>
<feature type="domain" description="Pseudouridine synthase RsuA/RluA-like" evidence="1">
    <location>
        <begin position="87"/>
        <end position="226"/>
    </location>
</feature>
<dbReference type="GO" id="GO:0006396">
    <property type="term" value="P:RNA processing"/>
    <property type="evidence" value="ECO:0007669"/>
    <property type="project" value="UniProtKB-ARBA"/>
</dbReference>
<reference evidence="2 3" key="1">
    <citation type="journal article" date="2015" name="Genome Announc.">
        <title>Genomes of Geoalkalibacter ferrihydriticus Z-0531T and Geoalkalibacter subterraneus Red1T, Two Haloalkaliphilic Metal-Reducing Deltaproteobacteria.</title>
        <authorList>
            <person name="Badalamenti J.P."/>
            <person name="Krajmalnik-Brown R."/>
            <person name="Torres C.I."/>
            <person name="Bond D.R."/>
        </authorList>
    </citation>
    <scope>NUCLEOTIDE SEQUENCE [LARGE SCALE GENOMIC DNA]</scope>
    <source>
        <strain evidence="2 3">Red1</strain>
    </source>
</reference>
<dbReference type="GO" id="GO:0001522">
    <property type="term" value="P:pseudouridine synthesis"/>
    <property type="evidence" value="ECO:0007669"/>
    <property type="project" value="InterPro"/>
</dbReference>
<dbReference type="Proteomes" id="UP000035036">
    <property type="component" value="Chromosome"/>
</dbReference>
<dbReference type="GO" id="GO:0009982">
    <property type="term" value="F:pseudouridine synthase activity"/>
    <property type="evidence" value="ECO:0007669"/>
    <property type="project" value="InterPro"/>
</dbReference>
<dbReference type="OrthoDB" id="128480at2"/>
<protein>
    <recommendedName>
        <fullName evidence="1">Pseudouridine synthase RsuA/RluA-like domain-containing protein</fullName>
    </recommendedName>
</protein>
<dbReference type="InterPro" id="IPR006145">
    <property type="entry name" value="PsdUridine_synth_RsuA/RluA"/>
</dbReference>
<proteinExistence type="predicted"/>
<dbReference type="HOGENOM" id="CLU_016902_8_2_7"/>
<dbReference type="GO" id="GO:0003723">
    <property type="term" value="F:RNA binding"/>
    <property type="evidence" value="ECO:0007669"/>
    <property type="project" value="InterPro"/>
</dbReference>
<dbReference type="Gene3D" id="3.30.2350.10">
    <property type="entry name" value="Pseudouridine synthase"/>
    <property type="match status" value="1"/>
</dbReference>
<dbReference type="InterPro" id="IPR020103">
    <property type="entry name" value="PsdUridine_synth_cat_dom_sf"/>
</dbReference>
<name>A0A0B5FU05_9BACT</name>